<keyword evidence="3" id="KW-0560">Oxidoreductase</keyword>
<dbReference type="PANTHER" id="PTHR11475">
    <property type="entry name" value="OXIDASE/PEROXIDASE"/>
    <property type="match status" value="1"/>
</dbReference>
<dbReference type="GO" id="GO:0046872">
    <property type="term" value="F:metal ion binding"/>
    <property type="evidence" value="ECO:0007669"/>
    <property type="project" value="UniProtKB-KW"/>
</dbReference>
<dbReference type="InterPro" id="IPR010255">
    <property type="entry name" value="Haem_peroxidase_sf"/>
</dbReference>
<dbReference type="FunFam" id="1.10.640.10:FF:000003">
    <property type="entry name" value="chorion peroxidase"/>
    <property type="match status" value="1"/>
</dbReference>
<evidence type="ECO:0000256" key="2">
    <source>
        <dbReference type="ARBA" id="ARBA00022525"/>
    </source>
</evidence>
<dbReference type="GO" id="GO:0006979">
    <property type="term" value="P:response to oxidative stress"/>
    <property type="evidence" value="ECO:0007669"/>
    <property type="project" value="InterPro"/>
</dbReference>
<evidence type="ECO:0000256" key="4">
    <source>
        <dbReference type="ARBA" id="ARBA00022729"/>
    </source>
</evidence>
<dbReference type="SMR" id="A0A1I7SWV5"/>
<feature type="signal peptide" evidence="7">
    <location>
        <begin position="1"/>
        <end position="16"/>
    </location>
</feature>
<accession>A0A1I7SWV5</accession>
<organism evidence="9 11">
    <name type="scientific">Bursaphelenchus xylophilus</name>
    <name type="common">Pinewood nematode worm</name>
    <name type="synonym">Aphelenchoides xylophilus</name>
    <dbReference type="NCBI Taxonomy" id="6326"/>
    <lineage>
        <taxon>Eukaryota</taxon>
        <taxon>Metazoa</taxon>
        <taxon>Ecdysozoa</taxon>
        <taxon>Nematoda</taxon>
        <taxon>Chromadorea</taxon>
        <taxon>Rhabditida</taxon>
        <taxon>Tylenchina</taxon>
        <taxon>Tylenchomorpha</taxon>
        <taxon>Aphelenchoidea</taxon>
        <taxon>Aphelenchoididae</taxon>
        <taxon>Bursaphelenchus</taxon>
    </lineage>
</organism>
<dbReference type="Proteomes" id="UP000095284">
    <property type="component" value="Unplaced"/>
</dbReference>
<feature type="chain" id="PRO_5036022269" evidence="7">
    <location>
        <begin position="17"/>
        <end position="1505"/>
    </location>
</feature>
<evidence type="ECO:0000313" key="8">
    <source>
        <dbReference type="EMBL" id="CAD5216634.1"/>
    </source>
</evidence>
<dbReference type="FunFam" id="1.10.640.10:FF:000006">
    <property type="entry name" value="Double oxidase: two peroxidase domains"/>
    <property type="match status" value="1"/>
</dbReference>
<dbReference type="Gene3D" id="1.10.640.10">
    <property type="entry name" value="Haem peroxidase domain superfamily, animal type"/>
    <property type="match status" value="2"/>
</dbReference>
<evidence type="ECO:0000256" key="6">
    <source>
        <dbReference type="SAM" id="MobiDB-lite"/>
    </source>
</evidence>
<feature type="region of interest" description="Disordered" evidence="6">
    <location>
        <begin position="192"/>
        <end position="211"/>
    </location>
</feature>
<dbReference type="EMBL" id="CAJFDI010000002">
    <property type="protein sequence ID" value="CAD5216634.1"/>
    <property type="molecule type" value="Genomic_DNA"/>
</dbReference>
<dbReference type="CDD" id="cd09823">
    <property type="entry name" value="peroxinectin_like"/>
    <property type="match status" value="2"/>
</dbReference>
<evidence type="ECO:0000256" key="5">
    <source>
        <dbReference type="PIRSR" id="PIRSR619791-2"/>
    </source>
</evidence>
<dbReference type="InterPro" id="IPR019791">
    <property type="entry name" value="Haem_peroxidase_animal"/>
</dbReference>
<keyword evidence="4 7" id="KW-0732">Signal</keyword>
<dbReference type="WBParaSite" id="BXY_1753700.1">
    <property type="protein sequence ID" value="BXY_1753700.1"/>
    <property type="gene ID" value="BXY_1753700"/>
</dbReference>
<evidence type="ECO:0000313" key="11">
    <source>
        <dbReference type="WBParaSite" id="BXY_1753700.1"/>
    </source>
</evidence>
<dbReference type="OrthoDB" id="823504at2759"/>
<keyword evidence="5" id="KW-0479">Metal-binding</keyword>
<evidence type="ECO:0000313" key="10">
    <source>
        <dbReference type="Proteomes" id="UP000659654"/>
    </source>
</evidence>
<reference evidence="11" key="1">
    <citation type="submission" date="2016-11" db="UniProtKB">
        <authorList>
            <consortium name="WormBaseParasite"/>
        </authorList>
    </citation>
    <scope>IDENTIFICATION</scope>
</reference>
<comment type="subcellular location">
    <subcellularLocation>
        <location evidence="1">Secreted</location>
    </subcellularLocation>
</comment>
<dbReference type="EMBL" id="CAJFCV020000002">
    <property type="protein sequence ID" value="CAG9099976.1"/>
    <property type="molecule type" value="Genomic_DNA"/>
</dbReference>
<keyword evidence="5" id="KW-0408">Iron</keyword>
<dbReference type="Proteomes" id="UP000659654">
    <property type="component" value="Unassembled WGS sequence"/>
</dbReference>
<gene>
    <name evidence="8" type="ORF">BXYJ_LOCUS4633</name>
</gene>
<dbReference type="PANTHER" id="PTHR11475:SF133">
    <property type="entry name" value="PEROXIDASE"/>
    <property type="match status" value="1"/>
</dbReference>
<dbReference type="PROSITE" id="PS50292">
    <property type="entry name" value="PEROXIDASE_3"/>
    <property type="match status" value="2"/>
</dbReference>
<dbReference type="GO" id="GO:0020037">
    <property type="term" value="F:heme binding"/>
    <property type="evidence" value="ECO:0007669"/>
    <property type="project" value="InterPro"/>
</dbReference>
<sequence>MRVLLLFGTVLLSIKASQIPCGKASFPCEDSIVQPQQPVRVYGVPNLNPNVIRPKLPESMIRTVAQEAQAEVEKILDESSAKPTSPRHSMAAAMANFIRMHSVNHLTKAQSIPAYISDSMTKKLLKLGLRESDVFDGLDESLLQSTYFGRTCHQVKNETCPPTFYRSYNGRCNNVQHSEWGVASGPYQRLSPASYADSTSAPRDSKTGKGLPNERLVSLEVFKEPSQRHEGLTHLVPYWMYIVASDLAESAPNQLILNGESNPLPCCSADVRHPDCLSIQISAADPIYNASGTTCLPMSRTLPAQPNECKLGHREQANQATSYLDMSFLYGNSKEDVTKLRASGGRLLSSGASDFPSPDKSFAPFCRSHLNNNCFLSGSKDVNLLPGITGLHIVWHRQHNFIANGLRKLNPRWNEDRLFEETRKITIAQFQHITYNEFLPLVLGQEAMNHYKLTPSANGYTSDYDMDLNGATLNEFAVLATSLACTWINKHSDDLVAAYNNPDAFYQRNGFERVVYELITANMETTGPKMSEGFRGRFLASSPFQPGLDMVTMALRQSREHGIPSYATIRRQCGFGRIYTFNDLRSDVISFELLQRMSDVYDSVDDIDLLVGVLAEKPKKGALVGPTLACILGTQFYKTKKGDRFWYENFFSTSSFTDDQLVQIRQTTMASVLCQVGGQQQLQPSVFMKSDQYENAFVKCDSKTIDKIDLSAWKDDDNTIEFPVTKETLMKVIELAKFNVQERERRESLNIQKNQRQFQKGDPLYAYSNMMRPKTETKIFSKVADVLLESTRILTEGRTLPDGEVLPKLSNDVLVKLLPDVGIESLFNNFTAFLSENGRATLEECLPRQLPCDHTSRFRTYSGWCNNLKHPEFANAFTPLQHLLKPAYEDGFDAPRSKAKSGKNLPSPRIISNVVHADVNISHSKFTHMVMQFGQLVDHELTHSPVARAANDDILNCTRCDSPITISKHCMPLRVEPGDPHFPTFLDGEPRCLPFARSLLGQVNLGYRAQINQLTAFVDGSAIYGSTTCESNNLRLFSGGLMNFTNLGEGNHMALPQGEQEKDCRSSPREQCFVAGDERNSHQPGLTMMHTFFLREHNRIAKQLAKINPHWNDERLFQETRRIHVAQFQHITFSEFVPKLIGNELLSEYDLVPLKNGYYTGYDDTCNAAISQPFATAAYRFGHTLVRRMFPRMDPNYKEMAEPVDLAQHFGHVGPIYNQSAGGMDSMLMGLLGTPAMAFDRHITSALRNHLFAKRGLEKSGMDLIAINMLRARDHGVQPYNEFRQLCGFRKAQRFEDLLDLMDSSAVNSLKSVYEHVDDIDLFPGLTSEKPRFGALLGPTMSCIIAEQFRRLKKCDRFYYENDNQAARFTPAQLQEIRKVKLASIFCQNSEYLKFLQPNVFDLPDNMMNAHLSCKEFEKIDLDLWKETPECEINGLKIQSGESRRITPCMNCICTSEGPECAPIRIQNCEKLLQQYDVNDIKKDASCITQCAEILSSVDSKASSF</sequence>
<dbReference type="GO" id="GO:0005576">
    <property type="term" value="C:extracellular region"/>
    <property type="evidence" value="ECO:0007669"/>
    <property type="project" value="UniProtKB-SubCell"/>
</dbReference>
<evidence type="ECO:0000256" key="1">
    <source>
        <dbReference type="ARBA" id="ARBA00004613"/>
    </source>
</evidence>
<dbReference type="Proteomes" id="UP000582659">
    <property type="component" value="Unassembled WGS sequence"/>
</dbReference>
<keyword evidence="3" id="KW-0575">Peroxidase</keyword>
<keyword evidence="2" id="KW-0964">Secreted</keyword>
<feature type="binding site" description="axial binding residue" evidence="5">
    <location>
        <position position="1183"/>
    </location>
    <ligand>
        <name>heme b</name>
        <dbReference type="ChEBI" id="CHEBI:60344"/>
    </ligand>
    <ligandPart>
        <name>Fe</name>
        <dbReference type="ChEBI" id="CHEBI:18248"/>
    </ligandPart>
</feature>
<evidence type="ECO:0000313" key="9">
    <source>
        <dbReference type="Proteomes" id="UP000095284"/>
    </source>
</evidence>
<protein>
    <submittedName>
        <fullName evidence="8">(pine wood nematode) hypothetical protein</fullName>
    </submittedName>
</protein>
<proteinExistence type="predicted"/>
<keyword evidence="10" id="KW-1185">Reference proteome</keyword>
<dbReference type="InterPro" id="IPR037120">
    <property type="entry name" value="Haem_peroxidase_sf_animal"/>
</dbReference>
<evidence type="ECO:0000256" key="7">
    <source>
        <dbReference type="SAM" id="SignalP"/>
    </source>
</evidence>
<name>A0A1I7SWV5_BURXY</name>
<dbReference type="Pfam" id="PF03098">
    <property type="entry name" value="An_peroxidase"/>
    <property type="match status" value="2"/>
</dbReference>
<dbReference type="GO" id="GO:0004601">
    <property type="term" value="F:peroxidase activity"/>
    <property type="evidence" value="ECO:0007669"/>
    <property type="project" value="UniProtKB-KW"/>
</dbReference>
<reference evidence="8" key="2">
    <citation type="submission" date="2020-09" db="EMBL/GenBank/DDBJ databases">
        <authorList>
            <person name="Kikuchi T."/>
        </authorList>
    </citation>
    <scope>NUCLEOTIDE SEQUENCE</scope>
    <source>
        <strain evidence="8">Ka4C1</strain>
    </source>
</reference>
<dbReference type="PRINTS" id="PR00457">
    <property type="entry name" value="ANPEROXIDASE"/>
</dbReference>
<dbReference type="eggNOG" id="KOG2408">
    <property type="taxonomic scope" value="Eukaryota"/>
</dbReference>
<keyword evidence="5" id="KW-0349">Heme</keyword>
<dbReference type="SUPFAM" id="SSF48113">
    <property type="entry name" value="Heme-dependent peroxidases"/>
    <property type="match status" value="2"/>
</dbReference>
<evidence type="ECO:0000256" key="3">
    <source>
        <dbReference type="ARBA" id="ARBA00022559"/>
    </source>
</evidence>